<dbReference type="NCBIfam" id="TIGR00229">
    <property type="entry name" value="sensory_box"/>
    <property type="match status" value="2"/>
</dbReference>
<comment type="caution">
    <text evidence="5">The sequence shown here is derived from an EMBL/GenBank/DDBJ whole genome shotgun (WGS) entry which is preliminary data.</text>
</comment>
<dbReference type="Gene3D" id="3.30.450.20">
    <property type="entry name" value="PAS domain"/>
    <property type="match status" value="2"/>
</dbReference>
<dbReference type="SMART" id="SM00091">
    <property type="entry name" value="PAS"/>
    <property type="match status" value="2"/>
</dbReference>
<evidence type="ECO:0000259" key="3">
    <source>
        <dbReference type="PROSITE" id="PS50111"/>
    </source>
</evidence>
<dbReference type="SUPFAM" id="SSF55785">
    <property type="entry name" value="PYP-like sensor domain (PAS domain)"/>
    <property type="match status" value="2"/>
</dbReference>
<dbReference type="InterPro" id="IPR000014">
    <property type="entry name" value="PAS"/>
</dbReference>
<evidence type="ECO:0000259" key="4">
    <source>
        <dbReference type="PROSITE" id="PS50113"/>
    </source>
</evidence>
<sequence length="436" mass="48303">MFFKKRDNTAALKEQAIAELDHAFISSLQKHCAIISFTPDGKILEANPLFLNATGYTLEEIQHRHHSIFCLDSLIKDPEYALFWQNLAAGKSQKGTFQRRRKDGSDLWLEATYVPIELDGKIVKIIKTANDITKEKSQADKQKAVYKAIDRSSALIEFSPDGVIQYANKNFLKTMGYSAKQEVIGKHHSMFCLDEFYASNPNFWQQLAAGEFKTGQFLRIDKQGNKVWLEASYNPIFDEQNKVIKVVKLASDITDRVLAQMAIQSAAEVAYSTSTQTAKVSENGVHILQNTVNTSDKIITEINQSTDLIEQLNKQSENIAKIVTTIASIADQTNLLALNAAIEAARAGEHGRGFAVVADEVRTLASRTSTSTVEIEAMVAQNSELTRKAKNSMGSIRSYSSESAELISQASDIIDEILTGAEHVSETVNKLLKSSN</sequence>
<dbReference type="SUPFAM" id="SSF58104">
    <property type="entry name" value="Methyl-accepting chemotaxis protein (MCP) signaling domain"/>
    <property type="match status" value="1"/>
</dbReference>
<keyword evidence="6" id="KW-1185">Reference proteome</keyword>
<dbReference type="EMBL" id="JBAKAR010000001">
    <property type="protein sequence ID" value="MEL0612138.1"/>
    <property type="molecule type" value="Genomic_DNA"/>
</dbReference>
<dbReference type="RefSeq" id="WP_341562171.1">
    <property type="nucleotide sequence ID" value="NZ_JBAKAQ010000001.1"/>
</dbReference>
<dbReference type="Gene3D" id="1.10.287.950">
    <property type="entry name" value="Methyl-accepting chemotaxis protein"/>
    <property type="match status" value="1"/>
</dbReference>
<reference evidence="5 6" key="1">
    <citation type="submission" date="2024-02" db="EMBL/GenBank/DDBJ databases">
        <title>Bacteria isolated from the canopy kelp, Nereocystis luetkeana.</title>
        <authorList>
            <person name="Pfister C.A."/>
            <person name="Younker I.T."/>
            <person name="Light S.H."/>
        </authorList>
    </citation>
    <scope>NUCLEOTIDE SEQUENCE [LARGE SCALE GENOMIC DNA]</scope>
    <source>
        <strain evidence="5 6">TI.4.07</strain>
    </source>
</reference>
<dbReference type="PANTHER" id="PTHR24422">
    <property type="entry name" value="CHEMOTAXIS PROTEIN METHYLTRANSFERASE"/>
    <property type="match status" value="1"/>
</dbReference>
<keyword evidence="1 2" id="KW-0807">Transducer</keyword>
<dbReference type="CDD" id="cd11386">
    <property type="entry name" value="MCP_signal"/>
    <property type="match status" value="1"/>
</dbReference>
<dbReference type="InterPro" id="IPR035965">
    <property type="entry name" value="PAS-like_dom_sf"/>
</dbReference>
<dbReference type="PROSITE" id="PS50111">
    <property type="entry name" value="CHEMOTAXIS_TRANSDUC_2"/>
    <property type="match status" value="1"/>
</dbReference>
<dbReference type="PROSITE" id="PS50113">
    <property type="entry name" value="PAC"/>
    <property type="match status" value="2"/>
</dbReference>
<gene>
    <name evidence="5" type="ORF">V6242_03195</name>
</gene>
<dbReference type="InterPro" id="IPR004090">
    <property type="entry name" value="Chemotax_Me-accpt_rcpt"/>
</dbReference>
<dbReference type="CDD" id="cd00130">
    <property type="entry name" value="PAS"/>
    <property type="match status" value="2"/>
</dbReference>
<accession>A0ABU9G0Z7</accession>
<dbReference type="InterPro" id="IPR000700">
    <property type="entry name" value="PAS-assoc_C"/>
</dbReference>
<evidence type="ECO:0000256" key="2">
    <source>
        <dbReference type="PROSITE-ProRule" id="PRU00284"/>
    </source>
</evidence>
<dbReference type="PRINTS" id="PR00260">
    <property type="entry name" value="CHEMTRNSDUCR"/>
</dbReference>
<dbReference type="SMART" id="SM00283">
    <property type="entry name" value="MA"/>
    <property type="match status" value="1"/>
</dbReference>
<dbReference type="SMART" id="SM00086">
    <property type="entry name" value="PAC"/>
    <property type="match status" value="2"/>
</dbReference>
<feature type="domain" description="Methyl-accepting transducer" evidence="3">
    <location>
        <begin position="263"/>
        <end position="436"/>
    </location>
</feature>
<evidence type="ECO:0000313" key="6">
    <source>
        <dbReference type="Proteomes" id="UP001379949"/>
    </source>
</evidence>
<dbReference type="InterPro" id="IPR050903">
    <property type="entry name" value="Bact_Chemotaxis_MeTrfase"/>
</dbReference>
<dbReference type="InterPro" id="IPR001610">
    <property type="entry name" value="PAC"/>
</dbReference>
<dbReference type="Pfam" id="PF13426">
    <property type="entry name" value="PAS_9"/>
    <property type="match status" value="2"/>
</dbReference>
<feature type="domain" description="PAC" evidence="4">
    <location>
        <begin position="213"/>
        <end position="265"/>
    </location>
</feature>
<name>A0ABU9G0Z7_9GAMM</name>
<evidence type="ECO:0000256" key="1">
    <source>
        <dbReference type="ARBA" id="ARBA00023224"/>
    </source>
</evidence>
<evidence type="ECO:0000313" key="5">
    <source>
        <dbReference type="EMBL" id="MEL0612138.1"/>
    </source>
</evidence>
<dbReference type="Pfam" id="PF00015">
    <property type="entry name" value="MCPsignal"/>
    <property type="match status" value="1"/>
</dbReference>
<dbReference type="InterPro" id="IPR004089">
    <property type="entry name" value="MCPsignal_dom"/>
</dbReference>
<dbReference type="Proteomes" id="UP001379949">
    <property type="component" value="Unassembled WGS sequence"/>
</dbReference>
<protein>
    <submittedName>
        <fullName evidence="5">PAS domain-containing methyl-accepting chemotaxis protein</fullName>
    </submittedName>
</protein>
<feature type="domain" description="PAC" evidence="4">
    <location>
        <begin position="93"/>
        <end position="144"/>
    </location>
</feature>
<organism evidence="5 6">
    <name type="scientific">Marinomonas arenicola</name>
    <dbReference type="NCBI Taxonomy" id="569601"/>
    <lineage>
        <taxon>Bacteria</taxon>
        <taxon>Pseudomonadati</taxon>
        <taxon>Pseudomonadota</taxon>
        <taxon>Gammaproteobacteria</taxon>
        <taxon>Oceanospirillales</taxon>
        <taxon>Oceanospirillaceae</taxon>
        <taxon>Marinomonas</taxon>
    </lineage>
</organism>
<dbReference type="PANTHER" id="PTHR24422:SF10">
    <property type="entry name" value="CHEMOTAXIS PROTEIN METHYLTRANSFERASE 2"/>
    <property type="match status" value="1"/>
</dbReference>
<proteinExistence type="predicted"/>